<dbReference type="SUPFAM" id="SSF56176">
    <property type="entry name" value="FAD-binding/transporter-associated domain-like"/>
    <property type="match status" value="1"/>
</dbReference>
<dbReference type="SUPFAM" id="SSF55447">
    <property type="entry name" value="CO dehydrogenase flavoprotein C-terminal domain-like"/>
    <property type="match status" value="1"/>
</dbReference>
<evidence type="ECO:0000256" key="2">
    <source>
        <dbReference type="ARBA" id="ARBA00022714"/>
    </source>
</evidence>
<dbReference type="InterPro" id="IPR008274">
    <property type="entry name" value="AldOxase/xan_DH_MoCoBD1"/>
</dbReference>
<comment type="cofactor">
    <cofactor evidence="7">
        <name>[2Fe-2S] cluster</name>
        <dbReference type="ChEBI" id="CHEBI:190135"/>
    </cofactor>
</comment>
<proteinExistence type="predicted"/>
<dbReference type="InterPro" id="IPR036318">
    <property type="entry name" value="FAD-bd_PCMH-like_sf"/>
</dbReference>
<comment type="cofactor">
    <cofactor evidence="1">
        <name>Mo-molybdopterin</name>
        <dbReference type="ChEBI" id="CHEBI:71302"/>
    </cofactor>
</comment>
<dbReference type="InterPro" id="IPR016169">
    <property type="entry name" value="FAD-bd_PCMH_sub2"/>
</dbReference>
<dbReference type="EMBL" id="BAABJO010000003">
    <property type="protein sequence ID" value="GAA5112921.1"/>
    <property type="molecule type" value="Genomic_DNA"/>
</dbReference>
<dbReference type="Gene3D" id="3.30.390.50">
    <property type="entry name" value="CO dehydrogenase flavoprotein, C-terminal domain"/>
    <property type="match status" value="1"/>
</dbReference>
<dbReference type="PANTHER" id="PTHR11908">
    <property type="entry name" value="XANTHINE DEHYDROGENASE"/>
    <property type="match status" value="1"/>
</dbReference>
<evidence type="ECO:0000259" key="8">
    <source>
        <dbReference type="PROSITE" id="PS51387"/>
    </source>
</evidence>
<gene>
    <name evidence="9" type="ORF">GCM10023320_07780</name>
</gene>
<dbReference type="Pfam" id="PF03450">
    <property type="entry name" value="CO_deh_flav_C"/>
    <property type="match status" value="1"/>
</dbReference>
<dbReference type="SMART" id="SM01008">
    <property type="entry name" value="Ald_Xan_dh_C"/>
    <property type="match status" value="1"/>
</dbReference>
<dbReference type="Pfam" id="PF20256">
    <property type="entry name" value="MoCoBD_2"/>
    <property type="match status" value="1"/>
</dbReference>
<dbReference type="SMART" id="SM01092">
    <property type="entry name" value="CO_deh_flav_C"/>
    <property type="match status" value="1"/>
</dbReference>
<dbReference type="InterPro" id="IPR000674">
    <property type="entry name" value="Ald_Oxase/Xan_DH_a/b"/>
</dbReference>
<dbReference type="Gene3D" id="3.30.43.10">
    <property type="entry name" value="Uridine Diphospho-n-acetylenolpyruvylglucosamine Reductase, domain 2"/>
    <property type="match status" value="1"/>
</dbReference>
<feature type="domain" description="FAD-binding PCMH-type" evidence="8">
    <location>
        <begin position="765"/>
        <end position="983"/>
    </location>
</feature>
<evidence type="ECO:0000256" key="4">
    <source>
        <dbReference type="ARBA" id="ARBA00023002"/>
    </source>
</evidence>
<dbReference type="InterPro" id="IPR016167">
    <property type="entry name" value="FAD-bd_PCMH_sub1"/>
</dbReference>
<evidence type="ECO:0000313" key="10">
    <source>
        <dbReference type="Proteomes" id="UP001500804"/>
    </source>
</evidence>
<sequence length="1091" mass="114818">MQPEHPLVGAVLRSPYPHARIVEIDISSAERSPGVHAVVTAADLPDVHYADYGTPDRPALARGTVRFVGHEVAAVAAETAEQARAAVAAIRVRYAALPRLPRFEDALRPGATPPRPGAAGVAVTSDRTFGDTEAARARVAHTVSGRYRFGSQAHACMEPHTTLASWADGRLHVWTPTQGPRTQQREIARMVGLETGQVRVHRIATGGDFGSRVRPGDVEVLAAALAIKAGGGVRLTLTRADEFTHTKHRHDFVVDLTSTADDTGHLISREADILVEAGGFTQAGGNELNFCGLVVASQYRLMAAHVTGTVFYTNRRSGGAFRGAGGPQAVFAVESQLDELAEQLGDDPIDLRIRNANRTGDTTITGWQIDSSRLVECLQTAREKIDWDAKRALRGSGRGVGIAAAVHVSGAMSNPYVAYSEARVELGDDGSVRVRTGSGDPGTGQPLVAGIVVADQLGLTGEDVEIVYGDTDRTPYDPGAGASKGTFMTGNAALGAGRAAADRLRGLAAEKFAVPAVSVRLEGGQVHAGDDSISIGDLVAAAPDTVDGTLSFDHRYQVGLPFADPSGFGNLSPTYAFAAHAVEVEVDRATGQVHVVRVVAVHDSGTILNPTGAHGQVVGGVAMALGAALGEELVYCEDRVANANYSDYALPRAADVPDIETVFIESDDGCGPMGAKGLAEIALSPVPAAVANAVAHAVGVRVRDLPITPDKLVSALHAGSPAPVPPLRRRLDPHRLWISAMRWAYPRGLHAVLHHGGTRLARRHRRPEPIRLRTPDTVAAATAALAAECGTRPLGGGTDLLLTREQGVRSEHVLVDLTGVAELSRLELTPDGDLHIGSAVTLDRLAAFALDHDAPALAATVETIASPQIRAAATVAGNLCQEKRCRYFRGGFDCYKRGGTTCPCYAVLGDHRHYHAALGAHRCQATTPSDLSTTLTALDAVVHVRGRSRARAVPLADLYRGPGETVLRSDEVITHLVVPAAALRRTTVFEKLRLYDGGFALVAACVSLSTDGGTITQCRAVLGGIAPTPYRAVATEELLGGASVRNEQVDRAAEAWTFEAHPLPGTVWKVPTASAMLARCIRAAIATDQDG</sequence>
<keyword evidence="4" id="KW-0560">Oxidoreductase</keyword>
<dbReference type="InterPro" id="IPR016166">
    <property type="entry name" value="FAD-bd_PCMH"/>
</dbReference>
<dbReference type="Gene3D" id="3.90.1170.50">
    <property type="entry name" value="Aldehyde oxidase/xanthine dehydrogenase, a/b hammerhead"/>
    <property type="match status" value="1"/>
</dbReference>
<dbReference type="InterPro" id="IPR037165">
    <property type="entry name" value="AldOxase/xan_DH_Mopterin-bd_sf"/>
</dbReference>
<dbReference type="Pfam" id="PF02738">
    <property type="entry name" value="MoCoBD_1"/>
    <property type="match status" value="1"/>
</dbReference>
<evidence type="ECO:0000256" key="5">
    <source>
        <dbReference type="ARBA" id="ARBA00023004"/>
    </source>
</evidence>
<dbReference type="Pfam" id="PF00941">
    <property type="entry name" value="FAD_binding_5"/>
    <property type="match status" value="1"/>
</dbReference>
<keyword evidence="2" id="KW-0001">2Fe-2S</keyword>
<keyword evidence="6" id="KW-0411">Iron-sulfur</keyword>
<dbReference type="PROSITE" id="PS51387">
    <property type="entry name" value="FAD_PCMH"/>
    <property type="match status" value="1"/>
</dbReference>
<dbReference type="InterPro" id="IPR036856">
    <property type="entry name" value="Ald_Oxase/Xan_DH_a/b_sf"/>
</dbReference>
<protein>
    <recommendedName>
        <fullName evidence="8">FAD-binding PCMH-type domain-containing protein</fullName>
    </recommendedName>
</protein>
<name>A0ABP9N9Y6_9PSEU</name>
<accession>A0ABP9N9Y6</accession>
<dbReference type="Pfam" id="PF01315">
    <property type="entry name" value="Ald_Xan_dh_C"/>
    <property type="match status" value="1"/>
</dbReference>
<evidence type="ECO:0000256" key="1">
    <source>
        <dbReference type="ARBA" id="ARBA00001924"/>
    </source>
</evidence>
<dbReference type="InterPro" id="IPR036683">
    <property type="entry name" value="CO_DH_flav_C_dom_sf"/>
</dbReference>
<reference evidence="10" key="1">
    <citation type="journal article" date="2019" name="Int. J. Syst. Evol. Microbiol.">
        <title>The Global Catalogue of Microorganisms (GCM) 10K type strain sequencing project: providing services to taxonomists for standard genome sequencing and annotation.</title>
        <authorList>
            <consortium name="The Broad Institute Genomics Platform"/>
            <consortium name="The Broad Institute Genome Sequencing Center for Infectious Disease"/>
            <person name="Wu L."/>
            <person name="Ma J."/>
        </authorList>
    </citation>
    <scope>NUCLEOTIDE SEQUENCE [LARGE SCALE GENOMIC DNA]</scope>
    <source>
        <strain evidence="10">JCM 18302</strain>
    </source>
</reference>
<evidence type="ECO:0000256" key="6">
    <source>
        <dbReference type="ARBA" id="ARBA00023014"/>
    </source>
</evidence>
<keyword evidence="3" id="KW-0479">Metal-binding</keyword>
<keyword evidence="10" id="KW-1185">Reference proteome</keyword>
<dbReference type="PANTHER" id="PTHR11908:SF157">
    <property type="entry name" value="XANTHINE DEHYDROGENASE SUBUNIT D-RELATED"/>
    <property type="match status" value="1"/>
</dbReference>
<dbReference type="InterPro" id="IPR046867">
    <property type="entry name" value="AldOxase/xan_DH_MoCoBD2"/>
</dbReference>
<dbReference type="Gene3D" id="3.30.365.10">
    <property type="entry name" value="Aldehyde oxidase/xanthine dehydrogenase, molybdopterin binding domain"/>
    <property type="match status" value="4"/>
</dbReference>
<evidence type="ECO:0000256" key="7">
    <source>
        <dbReference type="ARBA" id="ARBA00034078"/>
    </source>
</evidence>
<dbReference type="SUPFAM" id="SSF54665">
    <property type="entry name" value="CO dehydrogenase molybdoprotein N-domain-like"/>
    <property type="match status" value="1"/>
</dbReference>
<comment type="caution">
    <text evidence="9">The sequence shown here is derived from an EMBL/GenBank/DDBJ whole genome shotgun (WGS) entry which is preliminary data.</text>
</comment>
<keyword evidence="5" id="KW-0408">Iron</keyword>
<dbReference type="InterPro" id="IPR016208">
    <property type="entry name" value="Ald_Oxase/xanthine_DH-like"/>
</dbReference>
<evidence type="ECO:0000313" key="9">
    <source>
        <dbReference type="EMBL" id="GAA5112921.1"/>
    </source>
</evidence>
<dbReference type="InterPro" id="IPR002346">
    <property type="entry name" value="Mopterin_DH_FAD-bd"/>
</dbReference>
<dbReference type="Proteomes" id="UP001500804">
    <property type="component" value="Unassembled WGS sequence"/>
</dbReference>
<dbReference type="InterPro" id="IPR005107">
    <property type="entry name" value="CO_DH_flav_C"/>
</dbReference>
<dbReference type="SUPFAM" id="SSF56003">
    <property type="entry name" value="Molybdenum cofactor-binding domain"/>
    <property type="match status" value="1"/>
</dbReference>
<organism evidence="9 10">
    <name type="scientific">Pseudonocardia adelaidensis</name>
    <dbReference type="NCBI Taxonomy" id="648754"/>
    <lineage>
        <taxon>Bacteria</taxon>
        <taxon>Bacillati</taxon>
        <taxon>Actinomycetota</taxon>
        <taxon>Actinomycetes</taxon>
        <taxon>Pseudonocardiales</taxon>
        <taxon>Pseudonocardiaceae</taxon>
        <taxon>Pseudonocardia</taxon>
    </lineage>
</organism>
<evidence type="ECO:0000256" key="3">
    <source>
        <dbReference type="ARBA" id="ARBA00022723"/>
    </source>
</evidence>
<dbReference type="Gene3D" id="3.30.465.10">
    <property type="match status" value="2"/>
</dbReference>